<dbReference type="EMBL" id="JAIWYP010000010">
    <property type="protein sequence ID" value="KAH3747775.1"/>
    <property type="molecule type" value="Genomic_DNA"/>
</dbReference>
<reference evidence="2" key="2">
    <citation type="submission" date="2020-11" db="EMBL/GenBank/DDBJ databases">
        <authorList>
            <person name="McCartney M.A."/>
            <person name="Auch B."/>
            <person name="Kono T."/>
            <person name="Mallez S."/>
            <person name="Becker A."/>
            <person name="Gohl D.M."/>
            <person name="Silverstein K.A.T."/>
            <person name="Koren S."/>
            <person name="Bechman K.B."/>
            <person name="Herman A."/>
            <person name="Abrahante J.E."/>
            <person name="Garbe J."/>
        </authorList>
    </citation>
    <scope>NUCLEOTIDE SEQUENCE</scope>
    <source>
        <strain evidence="2">Duluth1</strain>
        <tissue evidence="2">Whole animal</tissue>
    </source>
</reference>
<feature type="compositionally biased region" description="Polar residues" evidence="1">
    <location>
        <begin position="30"/>
        <end position="42"/>
    </location>
</feature>
<feature type="compositionally biased region" description="Basic and acidic residues" evidence="1">
    <location>
        <begin position="43"/>
        <end position="76"/>
    </location>
</feature>
<keyword evidence="3" id="KW-1185">Reference proteome</keyword>
<dbReference type="Proteomes" id="UP000828390">
    <property type="component" value="Unassembled WGS sequence"/>
</dbReference>
<comment type="caution">
    <text evidence="2">The sequence shown here is derived from an EMBL/GenBank/DDBJ whole genome shotgun (WGS) entry which is preliminary data.</text>
</comment>
<dbReference type="AlphaFoldDB" id="A0A9D4I4D8"/>
<proteinExistence type="predicted"/>
<evidence type="ECO:0000256" key="1">
    <source>
        <dbReference type="SAM" id="MobiDB-lite"/>
    </source>
</evidence>
<name>A0A9D4I4D8_DREPO</name>
<reference evidence="2" key="1">
    <citation type="journal article" date="2019" name="bioRxiv">
        <title>The Genome of the Zebra Mussel, Dreissena polymorpha: A Resource for Invasive Species Research.</title>
        <authorList>
            <person name="McCartney M.A."/>
            <person name="Auch B."/>
            <person name="Kono T."/>
            <person name="Mallez S."/>
            <person name="Zhang Y."/>
            <person name="Obille A."/>
            <person name="Becker A."/>
            <person name="Abrahante J.E."/>
            <person name="Garbe J."/>
            <person name="Badalamenti J.P."/>
            <person name="Herman A."/>
            <person name="Mangelson H."/>
            <person name="Liachko I."/>
            <person name="Sullivan S."/>
            <person name="Sone E.D."/>
            <person name="Koren S."/>
            <person name="Silverstein K.A.T."/>
            <person name="Beckman K.B."/>
            <person name="Gohl D.M."/>
        </authorList>
    </citation>
    <scope>NUCLEOTIDE SEQUENCE</scope>
    <source>
        <strain evidence="2">Duluth1</strain>
        <tissue evidence="2">Whole animal</tissue>
    </source>
</reference>
<organism evidence="2 3">
    <name type="scientific">Dreissena polymorpha</name>
    <name type="common">Zebra mussel</name>
    <name type="synonym">Mytilus polymorpha</name>
    <dbReference type="NCBI Taxonomy" id="45954"/>
    <lineage>
        <taxon>Eukaryota</taxon>
        <taxon>Metazoa</taxon>
        <taxon>Spiralia</taxon>
        <taxon>Lophotrochozoa</taxon>
        <taxon>Mollusca</taxon>
        <taxon>Bivalvia</taxon>
        <taxon>Autobranchia</taxon>
        <taxon>Heteroconchia</taxon>
        <taxon>Euheterodonta</taxon>
        <taxon>Imparidentia</taxon>
        <taxon>Neoheterodontei</taxon>
        <taxon>Myida</taxon>
        <taxon>Dreissenoidea</taxon>
        <taxon>Dreissenidae</taxon>
        <taxon>Dreissena</taxon>
    </lineage>
</organism>
<sequence>MYMYAQPRPTWERVLVLGHVHVRPAKANIGESQSVSLQSKIETQSKSETQRKSETQSKSETQRKSETQARVKHRQE</sequence>
<protein>
    <submittedName>
        <fullName evidence="2">Uncharacterized protein</fullName>
    </submittedName>
</protein>
<evidence type="ECO:0000313" key="2">
    <source>
        <dbReference type="EMBL" id="KAH3747775.1"/>
    </source>
</evidence>
<gene>
    <name evidence="2" type="ORF">DPMN_182205</name>
</gene>
<accession>A0A9D4I4D8</accession>
<feature type="region of interest" description="Disordered" evidence="1">
    <location>
        <begin position="27"/>
        <end position="76"/>
    </location>
</feature>
<evidence type="ECO:0000313" key="3">
    <source>
        <dbReference type="Proteomes" id="UP000828390"/>
    </source>
</evidence>